<accession>A0A381ZQ23</accession>
<evidence type="ECO:0000256" key="2">
    <source>
        <dbReference type="ARBA" id="ARBA00005859"/>
    </source>
</evidence>
<dbReference type="InterPro" id="IPR022310">
    <property type="entry name" value="NAD/GMP_synthase"/>
</dbReference>
<dbReference type="GO" id="GO:0009435">
    <property type="term" value="P:NAD+ biosynthetic process"/>
    <property type="evidence" value="ECO:0007669"/>
    <property type="project" value="UniProtKB-UniPathway"/>
</dbReference>
<keyword evidence="8" id="KW-0520">NAD</keyword>
<feature type="non-terminal residue" evidence="10">
    <location>
        <position position="1"/>
    </location>
</feature>
<dbReference type="GO" id="GO:0005524">
    <property type="term" value="F:ATP binding"/>
    <property type="evidence" value="ECO:0007669"/>
    <property type="project" value="UniProtKB-KW"/>
</dbReference>
<dbReference type="InterPro" id="IPR014729">
    <property type="entry name" value="Rossmann-like_a/b/a_fold"/>
</dbReference>
<evidence type="ECO:0000256" key="7">
    <source>
        <dbReference type="ARBA" id="ARBA00022842"/>
    </source>
</evidence>
<reference evidence="10" key="1">
    <citation type="submission" date="2018-05" db="EMBL/GenBank/DDBJ databases">
        <authorList>
            <person name="Lanie J.A."/>
            <person name="Ng W.-L."/>
            <person name="Kazmierczak K.M."/>
            <person name="Andrzejewski T.M."/>
            <person name="Davidsen T.M."/>
            <person name="Wayne K.J."/>
            <person name="Tettelin H."/>
            <person name="Glass J.I."/>
            <person name="Rusch D."/>
            <person name="Podicherti R."/>
            <person name="Tsui H.-C.T."/>
            <person name="Winkler M.E."/>
        </authorList>
    </citation>
    <scope>NUCLEOTIDE SEQUENCE</scope>
</reference>
<dbReference type="UniPathway" id="UPA00253"/>
<dbReference type="InterPro" id="IPR022926">
    <property type="entry name" value="NH(3)-dep_NAD(+)_synth"/>
</dbReference>
<dbReference type="FunFam" id="3.40.50.620:FF:000106">
    <property type="entry name" value="Glutamine-dependent NAD(+) synthetase"/>
    <property type="match status" value="1"/>
</dbReference>
<dbReference type="GO" id="GO:0003952">
    <property type="term" value="F:NAD+ synthase (glutamine-hydrolyzing) activity"/>
    <property type="evidence" value="ECO:0007669"/>
    <property type="project" value="InterPro"/>
</dbReference>
<dbReference type="EMBL" id="UINC01022222">
    <property type="protein sequence ID" value="SVA91398.1"/>
    <property type="molecule type" value="Genomic_DNA"/>
</dbReference>
<evidence type="ECO:0000256" key="4">
    <source>
        <dbReference type="ARBA" id="ARBA00022723"/>
    </source>
</evidence>
<evidence type="ECO:0000256" key="3">
    <source>
        <dbReference type="ARBA" id="ARBA00022598"/>
    </source>
</evidence>
<dbReference type="HAMAP" id="MF_00193">
    <property type="entry name" value="NadE_ammonia_dep"/>
    <property type="match status" value="1"/>
</dbReference>
<dbReference type="GO" id="GO:0008795">
    <property type="term" value="F:NAD+ synthase activity"/>
    <property type="evidence" value="ECO:0007669"/>
    <property type="project" value="InterPro"/>
</dbReference>
<evidence type="ECO:0000259" key="9">
    <source>
        <dbReference type="Pfam" id="PF02540"/>
    </source>
</evidence>
<organism evidence="10">
    <name type="scientific">marine metagenome</name>
    <dbReference type="NCBI Taxonomy" id="408172"/>
    <lineage>
        <taxon>unclassified sequences</taxon>
        <taxon>metagenomes</taxon>
        <taxon>ecological metagenomes</taxon>
    </lineage>
</organism>
<dbReference type="PANTHER" id="PTHR23090:SF9">
    <property type="entry name" value="GLUTAMINE-DEPENDENT NAD(+) SYNTHETASE"/>
    <property type="match status" value="1"/>
</dbReference>
<evidence type="ECO:0000256" key="1">
    <source>
        <dbReference type="ARBA" id="ARBA00004790"/>
    </source>
</evidence>
<keyword evidence="6" id="KW-0067">ATP-binding</keyword>
<gene>
    <name evidence="10" type="ORF">METZ01_LOCUS144252</name>
</gene>
<dbReference type="NCBIfam" id="NF010587">
    <property type="entry name" value="PRK13980.1"/>
    <property type="match status" value="1"/>
</dbReference>
<dbReference type="CDD" id="cd00553">
    <property type="entry name" value="NAD_synthase"/>
    <property type="match status" value="1"/>
</dbReference>
<keyword evidence="3" id="KW-0436">Ligase</keyword>
<dbReference type="GO" id="GO:0004359">
    <property type="term" value="F:glutaminase activity"/>
    <property type="evidence" value="ECO:0007669"/>
    <property type="project" value="InterPro"/>
</dbReference>
<dbReference type="InterPro" id="IPR003694">
    <property type="entry name" value="NAD_synthase"/>
</dbReference>
<evidence type="ECO:0000256" key="6">
    <source>
        <dbReference type="ARBA" id="ARBA00022840"/>
    </source>
</evidence>
<comment type="similarity">
    <text evidence="2">Belongs to the NAD synthetase family.</text>
</comment>
<proteinExistence type="inferred from homology"/>
<evidence type="ECO:0000256" key="8">
    <source>
        <dbReference type="ARBA" id="ARBA00023027"/>
    </source>
</evidence>
<dbReference type="PANTHER" id="PTHR23090">
    <property type="entry name" value="NH 3 /GLUTAMINE-DEPENDENT NAD + SYNTHETASE"/>
    <property type="match status" value="1"/>
</dbReference>
<dbReference type="GO" id="GO:0005737">
    <property type="term" value="C:cytoplasm"/>
    <property type="evidence" value="ECO:0007669"/>
    <property type="project" value="InterPro"/>
</dbReference>
<keyword evidence="5" id="KW-0547">Nucleotide-binding</keyword>
<dbReference type="Pfam" id="PF02540">
    <property type="entry name" value="NAD_synthase"/>
    <property type="match status" value="1"/>
</dbReference>
<dbReference type="SUPFAM" id="SSF52402">
    <property type="entry name" value="Adenine nucleotide alpha hydrolases-like"/>
    <property type="match status" value="1"/>
</dbReference>
<protein>
    <recommendedName>
        <fullName evidence="9">NAD/GMP synthase domain-containing protein</fullName>
    </recommendedName>
</protein>
<evidence type="ECO:0000313" key="10">
    <source>
        <dbReference type="EMBL" id="SVA91398.1"/>
    </source>
</evidence>
<comment type="pathway">
    <text evidence="1">Cofactor biosynthesis; NAD(+) biosynthesis.</text>
</comment>
<evidence type="ECO:0000256" key="5">
    <source>
        <dbReference type="ARBA" id="ARBA00022741"/>
    </source>
</evidence>
<feature type="domain" description="NAD/GMP synthase" evidence="9">
    <location>
        <begin position="13"/>
        <end position="248"/>
    </location>
</feature>
<dbReference type="Gene3D" id="3.40.50.620">
    <property type="entry name" value="HUPs"/>
    <property type="match status" value="1"/>
</dbReference>
<sequence>VDVKLLPDTQKIIEKFIQTRVKEAGVTGVVIGISGGVDSATTLALAVSALGSENVTGLIMPFIHTESVELASSHAESLNVEIKELNISSVVESFKATTASFSSKASEGNLHSRVRMTFLYGEAFHSGCLVMGTSNKSELLVGYYTKWGDGASDFLPMGDLYKSQVYLLAKDLGIPKRILDRKPTAELWEGQTDEDELGIDYATLDQILLGLERQLSFKRISSKTGIDPESVERVDNLIKLSIHKRVFPPVCKIGRRTVGLDWRETIGSR</sequence>
<keyword evidence="7" id="KW-0460">Magnesium</keyword>
<dbReference type="NCBIfam" id="TIGR00552">
    <property type="entry name" value="nadE"/>
    <property type="match status" value="1"/>
</dbReference>
<dbReference type="GO" id="GO:0046872">
    <property type="term" value="F:metal ion binding"/>
    <property type="evidence" value="ECO:0007669"/>
    <property type="project" value="UniProtKB-KW"/>
</dbReference>
<keyword evidence="4" id="KW-0479">Metal-binding</keyword>
<dbReference type="AlphaFoldDB" id="A0A381ZQ23"/>
<name>A0A381ZQ23_9ZZZZ</name>